<keyword evidence="4" id="KW-1185">Reference proteome</keyword>
<reference evidence="3" key="1">
    <citation type="submission" date="2022-06" db="EMBL/GenBank/DDBJ databases">
        <title>Uncovering the hologenomic basis of an extraordinary plant invasion.</title>
        <authorList>
            <person name="Bieker V.C."/>
            <person name="Martin M.D."/>
            <person name="Gilbert T."/>
            <person name="Hodgins K."/>
            <person name="Battlay P."/>
            <person name="Petersen B."/>
            <person name="Wilson J."/>
        </authorList>
    </citation>
    <scope>NUCLEOTIDE SEQUENCE</scope>
    <source>
        <strain evidence="3">AA19_3_7</strain>
        <tissue evidence="3">Leaf</tissue>
    </source>
</reference>
<dbReference type="AlphaFoldDB" id="A0AAD5DBI2"/>
<dbReference type="InterPro" id="IPR005607">
    <property type="entry name" value="BSD_dom"/>
</dbReference>
<protein>
    <recommendedName>
        <fullName evidence="2">BSD domain-containing protein</fullName>
    </recommendedName>
</protein>
<accession>A0AAD5DBI2</accession>
<dbReference type="PANTHER" id="PTHR31923:SF4">
    <property type="entry name" value="BSD DOMAIN-CONTAINING PROTEIN"/>
    <property type="match status" value="1"/>
</dbReference>
<comment type="caution">
    <text evidence="3">The sequence shown here is derived from an EMBL/GenBank/DDBJ whole genome shotgun (WGS) entry which is preliminary data.</text>
</comment>
<feature type="domain" description="BSD" evidence="2">
    <location>
        <begin position="147"/>
        <end position="199"/>
    </location>
</feature>
<dbReference type="SUPFAM" id="SSF140383">
    <property type="entry name" value="BSD domain-like"/>
    <property type="match status" value="1"/>
</dbReference>
<feature type="region of interest" description="Disordered" evidence="1">
    <location>
        <begin position="1"/>
        <end position="30"/>
    </location>
</feature>
<gene>
    <name evidence="3" type="ORF">M8C21_011106</name>
</gene>
<dbReference type="InterPro" id="IPR035925">
    <property type="entry name" value="BSD_dom_sf"/>
</dbReference>
<dbReference type="PROSITE" id="PS50858">
    <property type="entry name" value="BSD"/>
    <property type="match status" value="1"/>
</dbReference>
<sequence>MSWLPRSITNNLKQPVTDDNSVKSPTTGVKQDLSEISQTLTRHFCRVASFIAPNERSEPLDLEAVAGMRRDLAEIGGRFRNGISKVSEFLDVESDDDDDDYYYYYSSDDDGDGEGVVGVTDDVVDFVRDIIMHPETWLDFPLPEDDDEDFDLSDAQREHAFAVQRLVPILRALRIELCPNYMTQSSFWKIYFVLLHPRLDRDAAQLLSTPNIVKARALLTHDLKNRSCSENMSDHKSKCLPLEVSAIETVKRPIKIDDVQIVDKSVIQEDSHEVKDEDDWLKEESPKVITNRVVIPIENNQDVSFSDLEDDDDDGNIPIHYKNATYAADSSTKDSRIRVQLNQSSTDRKGRDSSSQVGIRNSETKGSNDLLDVADIDVA</sequence>
<evidence type="ECO:0000259" key="2">
    <source>
        <dbReference type="PROSITE" id="PS50858"/>
    </source>
</evidence>
<dbReference type="Proteomes" id="UP001206925">
    <property type="component" value="Unassembled WGS sequence"/>
</dbReference>
<dbReference type="PANTHER" id="PTHR31923">
    <property type="entry name" value="BSD DOMAIN-CONTAINING PROTEIN"/>
    <property type="match status" value="1"/>
</dbReference>
<evidence type="ECO:0000313" key="3">
    <source>
        <dbReference type="EMBL" id="KAI7756364.1"/>
    </source>
</evidence>
<dbReference type="Gene3D" id="1.10.3970.10">
    <property type="entry name" value="BSD domain"/>
    <property type="match status" value="1"/>
</dbReference>
<dbReference type="SMART" id="SM00751">
    <property type="entry name" value="BSD"/>
    <property type="match status" value="1"/>
</dbReference>
<feature type="compositionally biased region" description="Polar residues" evidence="1">
    <location>
        <begin position="7"/>
        <end position="30"/>
    </location>
</feature>
<organism evidence="3 4">
    <name type="scientific">Ambrosia artemisiifolia</name>
    <name type="common">Common ragweed</name>
    <dbReference type="NCBI Taxonomy" id="4212"/>
    <lineage>
        <taxon>Eukaryota</taxon>
        <taxon>Viridiplantae</taxon>
        <taxon>Streptophyta</taxon>
        <taxon>Embryophyta</taxon>
        <taxon>Tracheophyta</taxon>
        <taxon>Spermatophyta</taxon>
        <taxon>Magnoliopsida</taxon>
        <taxon>eudicotyledons</taxon>
        <taxon>Gunneridae</taxon>
        <taxon>Pentapetalae</taxon>
        <taxon>asterids</taxon>
        <taxon>campanulids</taxon>
        <taxon>Asterales</taxon>
        <taxon>Asteraceae</taxon>
        <taxon>Asteroideae</taxon>
        <taxon>Heliantheae alliance</taxon>
        <taxon>Heliantheae</taxon>
        <taxon>Ambrosia</taxon>
    </lineage>
</organism>
<name>A0AAD5DBI2_AMBAR</name>
<dbReference type="Pfam" id="PF03909">
    <property type="entry name" value="BSD"/>
    <property type="match status" value="1"/>
</dbReference>
<feature type="compositionally biased region" description="Polar residues" evidence="1">
    <location>
        <begin position="353"/>
        <end position="367"/>
    </location>
</feature>
<evidence type="ECO:0000256" key="1">
    <source>
        <dbReference type="SAM" id="MobiDB-lite"/>
    </source>
</evidence>
<dbReference type="EMBL" id="JAMZMK010000423">
    <property type="protein sequence ID" value="KAI7756364.1"/>
    <property type="molecule type" value="Genomic_DNA"/>
</dbReference>
<evidence type="ECO:0000313" key="4">
    <source>
        <dbReference type="Proteomes" id="UP001206925"/>
    </source>
</evidence>
<proteinExistence type="predicted"/>
<feature type="region of interest" description="Disordered" evidence="1">
    <location>
        <begin position="340"/>
        <end position="379"/>
    </location>
</feature>